<evidence type="ECO:0000313" key="2">
    <source>
        <dbReference type="Proteomes" id="UP000076837"/>
    </source>
</evidence>
<dbReference type="InterPro" id="IPR018624">
    <property type="entry name" value="Sec66"/>
</dbReference>
<dbReference type="GO" id="GO:0031204">
    <property type="term" value="P:post-translational protein targeting to membrane, translocation"/>
    <property type="evidence" value="ECO:0007669"/>
    <property type="project" value="InterPro"/>
</dbReference>
<dbReference type="Pfam" id="PF09802">
    <property type="entry name" value="Sec66"/>
    <property type="match status" value="1"/>
</dbReference>
<dbReference type="STRING" id="5454.A0A163I2S9"/>
<organism evidence="1 2">
    <name type="scientific">Didymella rabiei</name>
    <name type="common">Chickpea ascochyta blight fungus</name>
    <name type="synonym">Mycosphaerella rabiei</name>
    <dbReference type="NCBI Taxonomy" id="5454"/>
    <lineage>
        <taxon>Eukaryota</taxon>
        <taxon>Fungi</taxon>
        <taxon>Dikarya</taxon>
        <taxon>Ascomycota</taxon>
        <taxon>Pezizomycotina</taxon>
        <taxon>Dothideomycetes</taxon>
        <taxon>Pleosporomycetidae</taxon>
        <taxon>Pleosporales</taxon>
        <taxon>Pleosporineae</taxon>
        <taxon>Didymellaceae</taxon>
        <taxon>Ascochyta</taxon>
    </lineage>
</organism>
<dbReference type="OrthoDB" id="73168at2759"/>
<dbReference type="EMBL" id="JYNV01000124">
    <property type="protein sequence ID" value="KZM25578.1"/>
    <property type="molecule type" value="Genomic_DNA"/>
</dbReference>
<dbReference type="AlphaFoldDB" id="A0A163I2S9"/>
<sequence>MWPFDAVDWFMLLIPVAYLFILLGSLAVFSSLYRKRKAAAASSLEPWFPQHLQRNIYLSLLHQEDPKVPDSILKAALLRRATEDIHRIVQIRNAKQALQVLLQRGSVGDDLWKRFERAEKEIEEELRDVVQEANAFAPNWGQSIFQSASEMAQNNHIRERLDEILAKAPEESQWWNSRRAAIQGDFMKELDEEKMRSREGSVTGAGSVVGTPAASVAGSVMGDDAFMVESPSGKKKKKSKAKK</sequence>
<gene>
    <name evidence="1" type="ORF">ST47_g3319</name>
</gene>
<evidence type="ECO:0000313" key="1">
    <source>
        <dbReference type="EMBL" id="KZM25578.1"/>
    </source>
</evidence>
<dbReference type="GO" id="GO:0031207">
    <property type="term" value="C:Sec62/Sec63 complex"/>
    <property type="evidence" value="ECO:0007669"/>
    <property type="project" value="InterPro"/>
</dbReference>
<dbReference type="PANTHER" id="PTHR28229">
    <property type="entry name" value="TRANSLOCATION PROTEIN SEC66"/>
    <property type="match status" value="1"/>
</dbReference>
<keyword evidence="2" id="KW-1185">Reference proteome</keyword>
<proteinExistence type="predicted"/>
<protein>
    <submittedName>
        <fullName evidence="1">Uncharacterized protein</fullName>
    </submittedName>
</protein>
<reference evidence="1 2" key="1">
    <citation type="journal article" date="2016" name="Sci. Rep.">
        <title>Draft genome sequencing and secretome analysis of fungal phytopathogen Ascochyta rabiei provides insight into the necrotrophic effector repertoire.</title>
        <authorList>
            <person name="Verma S."/>
            <person name="Gazara R.K."/>
            <person name="Nizam S."/>
            <person name="Parween S."/>
            <person name="Chattopadhyay D."/>
            <person name="Verma P.K."/>
        </authorList>
    </citation>
    <scope>NUCLEOTIDE SEQUENCE [LARGE SCALE GENOMIC DNA]</scope>
    <source>
        <strain evidence="1 2">ArDII</strain>
    </source>
</reference>
<dbReference type="PANTHER" id="PTHR28229:SF1">
    <property type="entry name" value="TRANSLOCATION PROTEIN SEC66"/>
    <property type="match status" value="1"/>
</dbReference>
<dbReference type="Proteomes" id="UP000076837">
    <property type="component" value="Unassembled WGS sequence"/>
</dbReference>
<comment type="caution">
    <text evidence="1">The sequence shown here is derived from an EMBL/GenBank/DDBJ whole genome shotgun (WGS) entry which is preliminary data.</text>
</comment>
<name>A0A163I2S9_DIDRA</name>
<accession>A0A163I2S9</accession>